<dbReference type="AlphaFoldDB" id="A0AAV7W9V8"/>
<sequence length="129" mass="14535">MTPCHAVWPKTGRRGPSMPMASMKIRQPFLEPTTEGNQHQRVDDHGSGRLLLHNEKQLSLQSKMSDEEDGEARPNDGRASLSKEVGEPREAAPPKREAPPMGQRHRRRKGPWKGELPPNESEQEAQKTD</sequence>
<proteinExistence type="predicted"/>
<evidence type="ECO:0000313" key="2">
    <source>
        <dbReference type="EMBL" id="KAJ1209501.1"/>
    </source>
</evidence>
<keyword evidence="3" id="KW-1185">Reference proteome</keyword>
<evidence type="ECO:0000256" key="1">
    <source>
        <dbReference type="SAM" id="MobiDB-lite"/>
    </source>
</evidence>
<protein>
    <submittedName>
        <fullName evidence="2">Uncharacterized protein</fullName>
    </submittedName>
</protein>
<evidence type="ECO:0000313" key="3">
    <source>
        <dbReference type="Proteomes" id="UP001066276"/>
    </source>
</evidence>
<name>A0AAV7W9V8_PLEWA</name>
<feature type="compositionally biased region" description="Basic and acidic residues" evidence="1">
    <location>
        <begin position="38"/>
        <end position="56"/>
    </location>
</feature>
<feature type="compositionally biased region" description="Basic and acidic residues" evidence="1">
    <location>
        <begin position="84"/>
        <end position="98"/>
    </location>
</feature>
<dbReference type="EMBL" id="JANPWB010000002">
    <property type="protein sequence ID" value="KAJ1209501.1"/>
    <property type="molecule type" value="Genomic_DNA"/>
</dbReference>
<gene>
    <name evidence="2" type="ORF">NDU88_004879</name>
</gene>
<organism evidence="2 3">
    <name type="scientific">Pleurodeles waltl</name>
    <name type="common">Iberian ribbed newt</name>
    <dbReference type="NCBI Taxonomy" id="8319"/>
    <lineage>
        <taxon>Eukaryota</taxon>
        <taxon>Metazoa</taxon>
        <taxon>Chordata</taxon>
        <taxon>Craniata</taxon>
        <taxon>Vertebrata</taxon>
        <taxon>Euteleostomi</taxon>
        <taxon>Amphibia</taxon>
        <taxon>Batrachia</taxon>
        <taxon>Caudata</taxon>
        <taxon>Salamandroidea</taxon>
        <taxon>Salamandridae</taxon>
        <taxon>Pleurodelinae</taxon>
        <taxon>Pleurodeles</taxon>
    </lineage>
</organism>
<feature type="region of interest" description="Disordered" evidence="1">
    <location>
        <begin position="1"/>
        <end position="129"/>
    </location>
</feature>
<accession>A0AAV7W9V8</accession>
<reference evidence="2" key="1">
    <citation type="journal article" date="2022" name="bioRxiv">
        <title>Sequencing and chromosome-scale assembly of the giantPleurodeles waltlgenome.</title>
        <authorList>
            <person name="Brown T."/>
            <person name="Elewa A."/>
            <person name="Iarovenko S."/>
            <person name="Subramanian E."/>
            <person name="Araus A.J."/>
            <person name="Petzold A."/>
            <person name="Susuki M."/>
            <person name="Suzuki K.-i.T."/>
            <person name="Hayashi T."/>
            <person name="Toyoda A."/>
            <person name="Oliveira C."/>
            <person name="Osipova E."/>
            <person name="Leigh N.D."/>
            <person name="Simon A."/>
            <person name="Yun M.H."/>
        </authorList>
    </citation>
    <scope>NUCLEOTIDE SEQUENCE</scope>
    <source>
        <strain evidence="2">20211129_DDA</strain>
        <tissue evidence="2">Liver</tissue>
    </source>
</reference>
<dbReference type="Proteomes" id="UP001066276">
    <property type="component" value="Chromosome 1_2"/>
</dbReference>
<comment type="caution">
    <text evidence="2">The sequence shown here is derived from an EMBL/GenBank/DDBJ whole genome shotgun (WGS) entry which is preliminary data.</text>
</comment>